<dbReference type="Proteomes" id="UP000076501">
    <property type="component" value="Unassembled WGS sequence"/>
</dbReference>
<dbReference type="AlphaFoldDB" id="A0A164FT27"/>
<dbReference type="SUPFAM" id="SSF48619">
    <property type="entry name" value="Phospholipase A2, PLA2"/>
    <property type="match status" value="1"/>
</dbReference>
<dbReference type="GO" id="GO:0006644">
    <property type="term" value="P:phospholipid metabolic process"/>
    <property type="evidence" value="ECO:0007669"/>
    <property type="project" value="InterPro"/>
</dbReference>
<organism evidence="3 4">
    <name type="scientific">Bacillus cereus</name>
    <dbReference type="NCBI Taxonomy" id="1396"/>
    <lineage>
        <taxon>Bacteria</taxon>
        <taxon>Bacillati</taxon>
        <taxon>Bacillota</taxon>
        <taxon>Bacilli</taxon>
        <taxon>Bacillales</taxon>
        <taxon>Bacillaceae</taxon>
        <taxon>Bacillus</taxon>
        <taxon>Bacillus cereus group</taxon>
    </lineage>
</organism>
<evidence type="ECO:0000256" key="1">
    <source>
        <dbReference type="ARBA" id="ARBA00004613"/>
    </source>
</evidence>
<keyword evidence="2" id="KW-0964">Secreted</keyword>
<comment type="caution">
    <text evidence="3">The sequence shown here is derived from an EMBL/GenBank/DDBJ whole genome shotgun (WGS) entry which is preliminary data.</text>
</comment>
<dbReference type="GO" id="GO:0004623">
    <property type="term" value="F:phospholipase A2 activity"/>
    <property type="evidence" value="ECO:0007669"/>
    <property type="project" value="InterPro"/>
</dbReference>
<dbReference type="InterPro" id="IPR036444">
    <property type="entry name" value="PLipase_A2_dom_sf"/>
</dbReference>
<evidence type="ECO:0000313" key="3">
    <source>
        <dbReference type="EMBL" id="KZD36526.1"/>
    </source>
</evidence>
<dbReference type="Gene3D" id="1.20.90.10">
    <property type="entry name" value="Phospholipase A2 domain"/>
    <property type="match status" value="1"/>
</dbReference>
<evidence type="ECO:0000256" key="2">
    <source>
        <dbReference type="ARBA" id="ARBA00022525"/>
    </source>
</evidence>
<reference evidence="3 4" key="1">
    <citation type="submission" date="2015-09" db="EMBL/GenBank/DDBJ databases">
        <title>Bacillus cereus food isolates.</title>
        <authorList>
            <person name="Boekhorst J."/>
        </authorList>
    </citation>
    <scope>NUCLEOTIDE SEQUENCE [LARGE SCALE GENOMIC DNA]</scope>
    <source>
        <strain evidence="3 4">B4082</strain>
    </source>
</reference>
<dbReference type="PATRIC" id="fig|1396.539.peg.3482"/>
<dbReference type="RefSeq" id="WP_063222596.1">
    <property type="nucleotide sequence ID" value="NZ_LJKA01000036.1"/>
</dbReference>
<evidence type="ECO:0000313" key="4">
    <source>
        <dbReference type="Proteomes" id="UP000076501"/>
    </source>
</evidence>
<accession>A0A164FT27</accession>
<dbReference type="GO" id="GO:0005576">
    <property type="term" value="C:extracellular region"/>
    <property type="evidence" value="ECO:0007669"/>
    <property type="project" value="UniProtKB-SubCell"/>
</dbReference>
<protein>
    <recommendedName>
        <fullName evidence="5">Phospholipase A2 domain-containing protein</fullName>
    </recommendedName>
</protein>
<dbReference type="PROSITE" id="PS00118">
    <property type="entry name" value="PA2_HIS"/>
    <property type="match status" value="1"/>
</dbReference>
<sequence>MAQLQTLSIEEQETLLDNAQINTVAAKQMVQKMTQFVGAYELSNRKGFKFEQGDVSIQVVILGNKEDTIKVFYTKLDNEELVSGSVIVEKEGKKVLKGYDIIEDEVIKTLETEIDDEFLEELKDLENRELPETDTEREEVVSQLPCIYGNWCGPGCSGPKAPISKVDACCKTHDGCYSSRGYFACSCDKNLQNCLAPHVKAGSEWAITISLWFRKQPCNPFK</sequence>
<dbReference type="EMBL" id="LJKA01000036">
    <property type="protein sequence ID" value="KZD36526.1"/>
    <property type="molecule type" value="Genomic_DNA"/>
</dbReference>
<dbReference type="InterPro" id="IPR033113">
    <property type="entry name" value="PLA2_histidine"/>
</dbReference>
<proteinExistence type="predicted"/>
<name>A0A164FT27_BACCE</name>
<comment type="subcellular location">
    <subcellularLocation>
        <location evidence="1">Secreted</location>
    </subcellularLocation>
</comment>
<dbReference type="GO" id="GO:0050482">
    <property type="term" value="P:arachidonate secretion"/>
    <property type="evidence" value="ECO:0007669"/>
    <property type="project" value="InterPro"/>
</dbReference>
<gene>
    <name evidence="3" type="ORF">B4082_2343</name>
</gene>
<evidence type="ECO:0008006" key="5">
    <source>
        <dbReference type="Google" id="ProtNLM"/>
    </source>
</evidence>